<protein>
    <submittedName>
        <fullName evidence="9">Riboflavin biosynthesis protein</fullName>
    </submittedName>
</protein>
<feature type="domain" description="FAD synthetase" evidence="8">
    <location>
        <begin position="16"/>
        <end position="155"/>
    </location>
</feature>
<evidence type="ECO:0000256" key="1">
    <source>
        <dbReference type="ARBA" id="ARBA00022630"/>
    </source>
</evidence>
<dbReference type="NCBIfam" id="NF045965">
    <property type="entry name" value="RibF_rel"/>
    <property type="match status" value="1"/>
</dbReference>
<evidence type="ECO:0000256" key="4">
    <source>
        <dbReference type="ARBA" id="ARBA00022695"/>
    </source>
</evidence>
<dbReference type="Pfam" id="PF06574">
    <property type="entry name" value="FAD_syn"/>
    <property type="match status" value="1"/>
</dbReference>
<keyword evidence="7" id="KW-0067">ATP-binding</keyword>
<gene>
    <name evidence="9" type="ORF">KQ875_02765</name>
</gene>
<accession>A0ABS6DQA0</accession>
<reference evidence="9" key="1">
    <citation type="submission" date="2021-06" db="EMBL/GenBank/DDBJ databases">
        <title>Novel Mycoplasma species detected in California sea lions (Zalophus californianus) from the USA.</title>
        <authorList>
            <person name="Volokhov D.V."/>
            <person name="Furtak V.A."/>
            <person name="Zagorodnyaya T.A."/>
        </authorList>
    </citation>
    <scope>NUCLEOTIDE SEQUENCE [LARGE SCALE GENOMIC DNA]</scope>
    <source>
        <strain evidence="9">CSL 5346</strain>
    </source>
</reference>
<keyword evidence="6" id="KW-0274">FAD</keyword>
<evidence type="ECO:0000256" key="3">
    <source>
        <dbReference type="ARBA" id="ARBA00022679"/>
    </source>
</evidence>
<keyword evidence="1" id="KW-0285">Flavoprotein</keyword>
<name>A0ABS6DQA0_9MOLU</name>
<evidence type="ECO:0000259" key="8">
    <source>
        <dbReference type="Pfam" id="PF06574"/>
    </source>
</evidence>
<evidence type="ECO:0000256" key="5">
    <source>
        <dbReference type="ARBA" id="ARBA00022741"/>
    </source>
</evidence>
<proteinExistence type="predicted"/>
<comment type="caution">
    <text evidence="9">The sequence shown here is derived from an EMBL/GenBank/DDBJ whole genome shotgun (WGS) entry which is preliminary data.</text>
</comment>
<dbReference type="InterPro" id="IPR015864">
    <property type="entry name" value="FAD_synthase"/>
</dbReference>
<evidence type="ECO:0000313" key="10">
    <source>
        <dbReference type="Proteomes" id="UP000718793"/>
    </source>
</evidence>
<organism evidence="9 10">
    <name type="scientific">Mycoplasma zalophi</name>
    <dbReference type="NCBI Taxonomy" id="191287"/>
    <lineage>
        <taxon>Bacteria</taxon>
        <taxon>Bacillati</taxon>
        <taxon>Mycoplasmatota</taxon>
        <taxon>Mollicutes</taxon>
        <taxon>Mycoplasmataceae</taxon>
        <taxon>Mycoplasma</taxon>
    </lineage>
</organism>
<keyword evidence="2" id="KW-0288">FMN</keyword>
<evidence type="ECO:0000256" key="6">
    <source>
        <dbReference type="ARBA" id="ARBA00022827"/>
    </source>
</evidence>
<keyword evidence="10" id="KW-1185">Reference proteome</keyword>
<evidence type="ECO:0000256" key="2">
    <source>
        <dbReference type="ARBA" id="ARBA00022643"/>
    </source>
</evidence>
<dbReference type="EMBL" id="JAHMHH010000003">
    <property type="protein sequence ID" value="MBU4692507.1"/>
    <property type="molecule type" value="Genomic_DNA"/>
</dbReference>
<dbReference type="RefSeq" id="WP_216489167.1">
    <property type="nucleotide sequence ID" value="NZ_JAHMHH010000003.1"/>
</dbReference>
<evidence type="ECO:0000256" key="7">
    <source>
        <dbReference type="ARBA" id="ARBA00022840"/>
    </source>
</evidence>
<evidence type="ECO:0000313" key="9">
    <source>
        <dbReference type="EMBL" id="MBU4692507.1"/>
    </source>
</evidence>
<sequence>MDVYNWPIEYKENDNRPEIIMVLGAFESLHLGHYELFKLAKQLQKQNENYQIACLLFKNKLHNIEKIFQLKSRIYTLDHLEVQKTIVINFDENFKNIDPFTFINKLKELNVKIIISGSDFRFGFNRQGNNELLKKHFIVHIIKEKKINNTKISSTIIRQLIKEGKLEVANNLLIEDYAFIASIKNYKFDFPKNLVKLPAGIYFCNLVYKDIEYHGFIFINYESKENQVVFLDLEEDNLFFDELFIEVIKNFRNIHHIAENKIFKSDFKEAINFFKNKV</sequence>
<keyword evidence="5" id="KW-0547">Nucleotide-binding</keyword>
<dbReference type="Proteomes" id="UP000718793">
    <property type="component" value="Unassembled WGS sequence"/>
</dbReference>
<keyword evidence="4" id="KW-0548">Nucleotidyltransferase</keyword>
<keyword evidence="3" id="KW-0808">Transferase</keyword>